<sequence>MRSMFRHRDPAECVSKHRRAVHIMMTDTKNSGMNPSQSKTFSGRPTTRCDGWTAEKSQPITSDGSGPHKRRRRRSIPTS</sequence>
<feature type="compositionally biased region" description="Polar residues" evidence="1">
    <location>
        <begin position="55"/>
        <end position="64"/>
    </location>
</feature>
<feature type="region of interest" description="Disordered" evidence="1">
    <location>
        <begin position="25"/>
        <end position="79"/>
    </location>
</feature>
<evidence type="ECO:0000256" key="1">
    <source>
        <dbReference type="SAM" id="MobiDB-lite"/>
    </source>
</evidence>
<accession>A0A3P7JRI0</accession>
<protein>
    <submittedName>
        <fullName evidence="2">Uncharacterized protein</fullName>
    </submittedName>
</protein>
<organism evidence="2 3">
    <name type="scientific">Strongylus vulgaris</name>
    <name type="common">Blood worm</name>
    <dbReference type="NCBI Taxonomy" id="40348"/>
    <lineage>
        <taxon>Eukaryota</taxon>
        <taxon>Metazoa</taxon>
        <taxon>Ecdysozoa</taxon>
        <taxon>Nematoda</taxon>
        <taxon>Chromadorea</taxon>
        <taxon>Rhabditida</taxon>
        <taxon>Rhabditina</taxon>
        <taxon>Rhabditomorpha</taxon>
        <taxon>Strongyloidea</taxon>
        <taxon>Strongylidae</taxon>
        <taxon>Strongylus</taxon>
    </lineage>
</organism>
<reference evidence="2 3" key="1">
    <citation type="submission" date="2018-11" db="EMBL/GenBank/DDBJ databases">
        <authorList>
            <consortium name="Pathogen Informatics"/>
        </authorList>
    </citation>
    <scope>NUCLEOTIDE SEQUENCE [LARGE SCALE GENOMIC DNA]</scope>
</reference>
<gene>
    <name evidence="2" type="ORF">SVUK_LOCUS17637</name>
</gene>
<evidence type="ECO:0000313" key="2">
    <source>
        <dbReference type="EMBL" id="VDM82639.1"/>
    </source>
</evidence>
<evidence type="ECO:0000313" key="3">
    <source>
        <dbReference type="Proteomes" id="UP000270094"/>
    </source>
</evidence>
<dbReference type="EMBL" id="UYYB01118579">
    <property type="protein sequence ID" value="VDM82639.1"/>
    <property type="molecule type" value="Genomic_DNA"/>
</dbReference>
<name>A0A3P7JRI0_STRVU</name>
<keyword evidence="3" id="KW-1185">Reference proteome</keyword>
<feature type="compositionally biased region" description="Polar residues" evidence="1">
    <location>
        <begin position="27"/>
        <end position="45"/>
    </location>
</feature>
<feature type="compositionally biased region" description="Basic residues" evidence="1">
    <location>
        <begin position="67"/>
        <end position="79"/>
    </location>
</feature>
<dbReference type="Proteomes" id="UP000270094">
    <property type="component" value="Unassembled WGS sequence"/>
</dbReference>
<dbReference type="AlphaFoldDB" id="A0A3P7JRI0"/>
<proteinExistence type="predicted"/>